<dbReference type="PANTHER" id="PTHR34220">
    <property type="entry name" value="SENSOR HISTIDINE KINASE YPDA"/>
    <property type="match status" value="1"/>
</dbReference>
<gene>
    <name evidence="2" type="ORF">ACFSTE_01795</name>
</gene>
<keyword evidence="3" id="KW-1185">Reference proteome</keyword>
<dbReference type="RefSeq" id="WP_254884106.1">
    <property type="nucleotide sequence ID" value="NZ_JBHSJV010000001.1"/>
</dbReference>
<evidence type="ECO:0000313" key="3">
    <source>
        <dbReference type="Proteomes" id="UP001597459"/>
    </source>
</evidence>
<dbReference type="GO" id="GO:0004673">
    <property type="term" value="F:protein histidine kinase activity"/>
    <property type="evidence" value="ECO:0007669"/>
    <property type="project" value="UniProtKB-EC"/>
</dbReference>
<reference evidence="3" key="1">
    <citation type="journal article" date="2019" name="Int. J. Syst. Evol. Microbiol.">
        <title>The Global Catalogue of Microorganisms (GCM) 10K type strain sequencing project: providing services to taxonomists for standard genome sequencing and annotation.</title>
        <authorList>
            <consortium name="The Broad Institute Genomics Platform"/>
            <consortium name="The Broad Institute Genome Sequencing Center for Infectious Disease"/>
            <person name="Wu L."/>
            <person name="Ma J."/>
        </authorList>
    </citation>
    <scope>NUCLEOTIDE SEQUENCE [LARGE SCALE GENOMIC DNA]</scope>
    <source>
        <strain evidence="3">KCTC 42423</strain>
    </source>
</reference>
<dbReference type="InterPro" id="IPR036890">
    <property type="entry name" value="HATPase_C_sf"/>
</dbReference>
<proteinExistence type="predicted"/>
<dbReference type="Pfam" id="PF06580">
    <property type="entry name" value="His_kinase"/>
    <property type="match status" value="1"/>
</dbReference>
<keyword evidence="2" id="KW-0808">Transferase</keyword>
<dbReference type="EC" id="2.7.13.3" evidence="2"/>
<evidence type="ECO:0000259" key="1">
    <source>
        <dbReference type="Pfam" id="PF06580"/>
    </source>
</evidence>
<accession>A0ABW5N4A1</accession>
<dbReference type="InterPro" id="IPR050640">
    <property type="entry name" value="Bact_2-comp_sensor_kinase"/>
</dbReference>
<organism evidence="2 3">
    <name type="scientific">Aquimarina hainanensis</name>
    <dbReference type="NCBI Taxonomy" id="1578017"/>
    <lineage>
        <taxon>Bacteria</taxon>
        <taxon>Pseudomonadati</taxon>
        <taxon>Bacteroidota</taxon>
        <taxon>Flavobacteriia</taxon>
        <taxon>Flavobacteriales</taxon>
        <taxon>Flavobacteriaceae</taxon>
        <taxon>Aquimarina</taxon>
    </lineage>
</organism>
<dbReference type="PANTHER" id="PTHR34220:SF7">
    <property type="entry name" value="SENSOR HISTIDINE KINASE YPDA"/>
    <property type="match status" value="1"/>
</dbReference>
<dbReference type="EMBL" id="JBHULX010000001">
    <property type="protein sequence ID" value="MFD2589546.1"/>
    <property type="molecule type" value="Genomic_DNA"/>
</dbReference>
<protein>
    <submittedName>
        <fullName evidence="2">Sensor histidine kinase</fullName>
        <ecNumber evidence="2">2.7.13.3</ecNumber>
    </submittedName>
</protein>
<feature type="domain" description="Signal transduction histidine kinase internal region" evidence="1">
    <location>
        <begin position="85"/>
        <end position="163"/>
    </location>
</feature>
<dbReference type="InterPro" id="IPR010559">
    <property type="entry name" value="Sig_transdc_His_kin_internal"/>
</dbReference>
<evidence type="ECO:0000313" key="2">
    <source>
        <dbReference type="EMBL" id="MFD2589546.1"/>
    </source>
</evidence>
<sequence>MYIAFLLMALGIHYLVRSGLNYWLVTENIWPEVQGRHDAFGFNHIIAVVLGELYVIGLTSSIKFTADFLYERNQNQRLKALQYKTELKYLRAQIQPHFFFNTLNNIYALTMQKSSEASDVVLKLSDIMKYIIYDASKKSVSLLQEINYIDNYIELEKVRFGYKVTSEISITGNVDEVQVPPLLFLPFIENSFKHGLYSGSDMNLTVSFEKNKEELVFVSKNTFDEETVPKSKGGIGLKNIERRLQLLYDKDYVLYIAVENNEFIVVLKIPVQ</sequence>
<dbReference type="Proteomes" id="UP001597459">
    <property type="component" value="Unassembled WGS sequence"/>
</dbReference>
<keyword evidence="2" id="KW-0418">Kinase</keyword>
<name>A0ABW5N4A1_9FLAO</name>
<comment type="caution">
    <text evidence="2">The sequence shown here is derived from an EMBL/GenBank/DDBJ whole genome shotgun (WGS) entry which is preliminary data.</text>
</comment>
<dbReference type="Gene3D" id="3.30.565.10">
    <property type="entry name" value="Histidine kinase-like ATPase, C-terminal domain"/>
    <property type="match status" value="1"/>
</dbReference>